<reference evidence="6" key="1">
    <citation type="submission" date="2016-04" db="UniProtKB">
        <authorList>
            <consortium name="WormBaseParasite"/>
        </authorList>
    </citation>
    <scope>IDENTIFICATION</scope>
</reference>
<evidence type="ECO:0000259" key="4">
    <source>
        <dbReference type="PROSITE" id="PS50913"/>
    </source>
</evidence>
<proteinExistence type="inferred from homology"/>
<evidence type="ECO:0000256" key="1">
    <source>
        <dbReference type="ARBA" id="ARBA00007073"/>
    </source>
</evidence>
<evidence type="ECO:0000256" key="2">
    <source>
        <dbReference type="SAM" id="Coils"/>
    </source>
</evidence>
<dbReference type="GO" id="GO:0048193">
    <property type="term" value="P:Golgi vesicle transport"/>
    <property type="evidence" value="ECO:0007669"/>
    <property type="project" value="TreeGrafter"/>
</dbReference>
<dbReference type="PROSITE" id="PS50913">
    <property type="entry name" value="GRIP"/>
    <property type="match status" value="1"/>
</dbReference>
<dbReference type="InterPro" id="IPR015419">
    <property type="entry name" value="CTAG/Pcc1"/>
</dbReference>
<dbReference type="SUPFAM" id="SSF101283">
    <property type="entry name" value="GRIP domain"/>
    <property type="match status" value="1"/>
</dbReference>
<accession>A0A158R3Z1</accession>
<feature type="coiled-coil region" evidence="2">
    <location>
        <begin position="360"/>
        <end position="401"/>
    </location>
</feature>
<name>A0A158R3Z1_9BILA</name>
<feature type="coiled-coil region" evidence="2">
    <location>
        <begin position="667"/>
        <end position="804"/>
    </location>
</feature>
<evidence type="ECO:0000313" key="5">
    <source>
        <dbReference type="Proteomes" id="UP000046393"/>
    </source>
</evidence>
<feature type="coiled-coil region" evidence="2">
    <location>
        <begin position="453"/>
        <end position="545"/>
    </location>
</feature>
<feature type="coiled-coil region" evidence="2">
    <location>
        <begin position="1103"/>
        <end position="1533"/>
    </location>
</feature>
<dbReference type="PANTHER" id="PTHR19327:SF0">
    <property type="entry name" value="GOLGIN SUBFAMILY A MEMBER 4"/>
    <property type="match status" value="1"/>
</dbReference>
<evidence type="ECO:0000313" key="6">
    <source>
        <dbReference type="WBParaSite" id="SMUV_0000089601-mRNA-1"/>
    </source>
</evidence>
<sequence length="1705" mass="196297">MSRELEFNDESDEEHLSKSFEAAVAGTLKHTAQIRCDMGSEYVSDLICRVLSVDKEPARSKATRYLSTSQNFLVANFISTDRKYLQKSMDNFMEMCDLASQTFQVVGKYKIDNLQDLEKVKPMFKGLKTKIEDEAKRLQATVSHYGENIAQQVRSSANEAGSEISGHARKFFSPPTPDDKIKNASKTDNFKTSFSESGFSLEDDMVDEGHRSRHGSGNSIGSNESTLSEFFSSIPGMISSNRRFDALSSDVEGESVAGSEIYKNASKEQISSVLHKLQGRAATYKDKYRELVKVYNELIKDNEKYKNLLVSTQDKTIKRVNALKSDNKLLLQKLKAMEGSLKNEASLVSNTTASSENIKIRKLEELLEKCKLSINEYKQNNAQLNEENNRLKKLAEGASDEQGISDFAMQRINAEWKGKMDALEAEYTKKIHDTEEKCYTGSITYCYRATLLVAQVKADMHAALEEKENEVQEIRSSYKKLKAEGDENERQKAEFQSTIDALEAEKADMVNKLSEAKQKGVLVVREEEERKRKELEVALEEREKQYQSRCQQHFEEQKKNLVIIYSSFIEEQWNAKFKEVEEQMQLAVEEREMQSIASSAEQSRKIEELQNVVEQLTTEKLQLSLKKDSLKERYETEVQGLNDRMGKTVEGHKAEVANLIKEHDEMVNIMKKESDAVKCTNERLKDELRTVNEQYEKKIKLMIKEHEDNVEKILSKKKVVEKDNKQLNERFMKTKKELKEVTKARDVLSEKLKTSETLFEDFKKEHVLYEEEMNSHNRQLEKFTENSSEQIKAITSELDQLKEILKEKSDCICQLQKEKEALVMELASTRKSSAMKHQLDEQANNNKNERSEAKKQMLIQEHEVESLTAEPTIDSCGTAMNGRPHSLCDCKEDTNPLDISDAAEVLDSTVPLVLLAGSEDSALVQEQVGEFNESTIQESAQELQTETLTNKQKLDGRDGFDRSEKAPLNTKMIEELRKQLSVANDRCRVLSDELHNEQQHFRLTEEELKNEITNLQKLLLEKSEELNESSKKEICSAQFASENDELRQKLASMEKLADDLEIQVLSIKEELSEKSRSYELYDVNKEKIIGMMKEFSSNFVKLLDDLSQKISVLNEQESRLNELSLMVENCSKSVLGGYLCRISKLESKVGDLEKNVEEKDVENNNLMTRLNVLLEEAKRKELESDELKSSANNLKEENKALKLEMELLKESVTQIREQLNAECCKKEEFQKNMTEMEKEVNGLKANENEIKDHYDNIARDYENRLKLAEKDVEMLESVLAEKKELEKKFLETKETNEENLEMLKKVKHEAEESLNKKVAELNEEKNTEIKKIEETLASEIASLKTELDERQTECSKLQDKVQSLQKDISELKTETDAAADELSRNLKEAIGEKNLLVEKLKSVEHEARELRVSNAENESLLDKKSSEVIELEKLTKKANERNLQLTEKTKSLEELNSHLQQKNEELERGAKEFEERLEKLFHVFLLLTEQTKNDRQRVMNEVQKEIKRLYAELNERNKSLEEANVAIAELKKNLLSVKDGQKPQVENEDSLNICDFDVSEINYEEIQLLKEQVKQYKQEIAALKDKNSSILQNPQSIGEQKHVPHSTLSFSEDEEHKNQLPLHIDDTMKDGKYPDNLSPRFADPAEAEYLRYVLFRYMSERENLGKESVTLAKVIATVAKFSREQLEVVVAKEEQRTNPLFRPIF</sequence>
<feature type="coiled-coil region" evidence="2">
    <location>
        <begin position="288"/>
        <end position="315"/>
    </location>
</feature>
<feature type="region of interest" description="Disordered" evidence="3">
    <location>
        <begin position="1595"/>
        <end position="1617"/>
    </location>
</feature>
<protein>
    <submittedName>
        <fullName evidence="6">GRIP domain-containing protein</fullName>
    </submittedName>
</protein>
<dbReference type="Proteomes" id="UP000046393">
    <property type="component" value="Unplaced"/>
</dbReference>
<evidence type="ECO:0000256" key="3">
    <source>
        <dbReference type="SAM" id="MobiDB-lite"/>
    </source>
</evidence>
<dbReference type="WBParaSite" id="SMUV_0000089601-mRNA-1">
    <property type="protein sequence ID" value="SMUV_0000089601-mRNA-1"/>
    <property type="gene ID" value="SMUV_0000089601"/>
</dbReference>
<dbReference type="InterPro" id="IPR000237">
    <property type="entry name" value="GRIP_dom"/>
</dbReference>
<dbReference type="GO" id="GO:0031267">
    <property type="term" value="F:small GTPase binding"/>
    <property type="evidence" value="ECO:0007669"/>
    <property type="project" value="TreeGrafter"/>
</dbReference>
<dbReference type="PANTHER" id="PTHR19327">
    <property type="entry name" value="GOLGIN"/>
    <property type="match status" value="1"/>
</dbReference>
<feature type="domain" description="GRIP" evidence="4">
    <location>
        <begin position="1640"/>
        <end position="1692"/>
    </location>
</feature>
<feature type="region of interest" description="Disordered" evidence="3">
    <location>
        <begin position="946"/>
        <end position="965"/>
    </location>
</feature>
<dbReference type="STRING" id="451379.A0A158R3Z1"/>
<dbReference type="GO" id="GO:0005794">
    <property type="term" value="C:Golgi apparatus"/>
    <property type="evidence" value="ECO:0007669"/>
    <property type="project" value="TreeGrafter"/>
</dbReference>
<organism evidence="5 6">
    <name type="scientific">Syphacia muris</name>
    <dbReference type="NCBI Taxonomy" id="451379"/>
    <lineage>
        <taxon>Eukaryota</taxon>
        <taxon>Metazoa</taxon>
        <taxon>Ecdysozoa</taxon>
        <taxon>Nematoda</taxon>
        <taxon>Chromadorea</taxon>
        <taxon>Rhabditida</taxon>
        <taxon>Spirurina</taxon>
        <taxon>Oxyuridomorpha</taxon>
        <taxon>Oxyuroidea</taxon>
        <taxon>Oxyuridae</taxon>
        <taxon>Syphacia</taxon>
    </lineage>
</organism>
<feature type="coiled-coil region" evidence="2">
    <location>
        <begin position="1559"/>
        <end position="1593"/>
    </location>
</feature>
<feature type="region of interest" description="Disordered" evidence="3">
    <location>
        <begin position="833"/>
        <end position="853"/>
    </location>
</feature>
<keyword evidence="2" id="KW-0175">Coiled coil</keyword>
<keyword evidence="5" id="KW-1185">Reference proteome</keyword>
<comment type="similarity">
    <text evidence="1">Belongs to the CTAG/PCC1 family.</text>
</comment>
<feature type="coiled-coil region" evidence="2">
    <location>
        <begin position="973"/>
        <end position="1070"/>
    </location>
</feature>
<feature type="compositionally biased region" description="Basic and acidic residues" evidence="3">
    <location>
        <begin position="952"/>
        <end position="965"/>
    </location>
</feature>
<dbReference type="SMART" id="SM00755">
    <property type="entry name" value="Grip"/>
    <property type="match status" value="1"/>
</dbReference>
<dbReference type="Gene3D" id="3.30.310.50">
    <property type="entry name" value="Alpha-D-phosphohexomutase, C-terminal domain"/>
    <property type="match status" value="1"/>
</dbReference>
<dbReference type="Pfam" id="PF01465">
    <property type="entry name" value="GRIP"/>
    <property type="match status" value="1"/>
</dbReference>
<feature type="region of interest" description="Disordered" evidence="3">
    <location>
        <begin position="167"/>
        <end position="189"/>
    </location>
</feature>
<feature type="coiled-coil region" evidence="2">
    <location>
        <begin position="570"/>
        <end position="633"/>
    </location>
</feature>
<dbReference type="Pfam" id="PF09341">
    <property type="entry name" value="Pcc1"/>
    <property type="match status" value="1"/>
</dbReference>
<dbReference type="Gene3D" id="1.10.220.60">
    <property type="entry name" value="GRIP domain"/>
    <property type="match status" value="1"/>
</dbReference>